<evidence type="ECO:0000256" key="1">
    <source>
        <dbReference type="ARBA" id="ARBA00004496"/>
    </source>
</evidence>
<dbReference type="Ensembl" id="ENSCSAT00000018938.1">
    <property type="protein sequence ID" value="ENSCSAP00000018367.1"/>
    <property type="gene ID" value="ENSCSAG00000018848.1"/>
</dbReference>
<dbReference type="KEGG" id="csab:103227491"/>
<evidence type="ECO:0000313" key="6">
    <source>
        <dbReference type="Ensembl" id="ENSCSAP00000018367.1"/>
    </source>
</evidence>
<dbReference type="InterPro" id="IPR028139">
    <property type="entry name" value="Humanin"/>
</dbReference>
<dbReference type="PANTHER" id="PTHR33895">
    <property type="entry name" value="HUMANIN-LIKE 4"/>
    <property type="match status" value="1"/>
</dbReference>
<dbReference type="eggNOG" id="ENOG502TEB1">
    <property type="taxonomic scope" value="Eukaryota"/>
</dbReference>
<reference evidence="6" key="3">
    <citation type="submission" date="2025-09" db="UniProtKB">
        <authorList>
            <consortium name="Ensembl"/>
        </authorList>
    </citation>
    <scope>IDENTIFICATION</scope>
</reference>
<dbReference type="CDD" id="cd20245">
    <property type="entry name" value="humanin"/>
    <property type="match status" value="1"/>
</dbReference>
<evidence type="ECO:0000256" key="4">
    <source>
        <dbReference type="ARBA" id="ARBA00022490"/>
    </source>
</evidence>
<comment type="similarity">
    <text evidence="3">Belongs to the humanin family.</text>
</comment>
<dbReference type="PANTHER" id="PTHR33895:SF5">
    <property type="entry name" value="HUMANIN-LIKE 4"/>
    <property type="match status" value="1"/>
</dbReference>
<dbReference type="GO" id="GO:1900118">
    <property type="term" value="P:negative regulation of execution phase of apoptosis"/>
    <property type="evidence" value="ECO:0007669"/>
    <property type="project" value="TreeGrafter"/>
</dbReference>
<dbReference type="GeneTree" id="ENSGT01090000260884"/>
<dbReference type="BioGRID-ORCS" id="103227491">
    <property type="hits" value="0 hits in 7 CRISPR screens"/>
</dbReference>
<proteinExistence type="inferred from homology"/>
<comment type="subcellular location">
    <subcellularLocation>
        <location evidence="1">Cytoplasm</location>
    </subcellularLocation>
    <subcellularLocation>
        <location evidence="2">Secreted</location>
    </subcellularLocation>
</comment>
<protein>
    <submittedName>
        <fullName evidence="6">Uncharacterized protein</fullName>
    </submittedName>
</protein>
<keyword evidence="5" id="KW-0964">Secreted</keyword>
<organism evidence="6 7">
    <name type="scientific">Chlorocebus sabaeus</name>
    <name type="common">Green monkey</name>
    <name type="synonym">Simia sabaea</name>
    <dbReference type="NCBI Taxonomy" id="60711"/>
    <lineage>
        <taxon>Eukaryota</taxon>
        <taxon>Metazoa</taxon>
        <taxon>Chordata</taxon>
        <taxon>Craniata</taxon>
        <taxon>Vertebrata</taxon>
        <taxon>Euteleostomi</taxon>
        <taxon>Mammalia</taxon>
        <taxon>Eutheria</taxon>
        <taxon>Euarchontoglires</taxon>
        <taxon>Primates</taxon>
        <taxon>Haplorrhini</taxon>
        <taxon>Catarrhini</taxon>
        <taxon>Cercopithecidae</taxon>
        <taxon>Cercopithecinae</taxon>
        <taxon>Chlorocebus</taxon>
    </lineage>
</organism>
<dbReference type="AlphaFoldDB" id="A0A0D9SBX8"/>
<dbReference type="EMBL" id="AQIB01117920">
    <property type="status" value="NOT_ANNOTATED_CDS"/>
    <property type="molecule type" value="Genomic_DNA"/>
</dbReference>
<keyword evidence="4" id="KW-0963">Cytoplasm</keyword>
<dbReference type="GO" id="GO:0005576">
    <property type="term" value="C:extracellular region"/>
    <property type="evidence" value="ECO:0007669"/>
    <property type="project" value="UniProtKB-SubCell"/>
</dbReference>
<reference evidence="6 7" key="1">
    <citation type="submission" date="2014-03" db="EMBL/GenBank/DDBJ databases">
        <authorList>
            <person name="Warren W."/>
            <person name="Wilson R.K."/>
        </authorList>
    </citation>
    <scope>NUCLEOTIDE SEQUENCE</scope>
</reference>
<dbReference type="GO" id="GO:0005737">
    <property type="term" value="C:cytoplasm"/>
    <property type="evidence" value="ECO:0007669"/>
    <property type="project" value="UniProtKB-SubCell"/>
</dbReference>
<dbReference type="Proteomes" id="UP000029965">
    <property type="component" value="Chromosome 5"/>
</dbReference>
<evidence type="ECO:0000256" key="5">
    <source>
        <dbReference type="ARBA" id="ARBA00022525"/>
    </source>
</evidence>
<accession>A0A0D9SBX8</accession>
<evidence type="ECO:0000313" key="7">
    <source>
        <dbReference type="Proteomes" id="UP000029965"/>
    </source>
</evidence>
<reference evidence="6" key="2">
    <citation type="submission" date="2025-08" db="UniProtKB">
        <authorList>
            <consortium name="Ensembl"/>
        </authorList>
    </citation>
    <scope>IDENTIFICATION</scope>
</reference>
<evidence type="ECO:0000256" key="3">
    <source>
        <dbReference type="ARBA" id="ARBA00008185"/>
    </source>
</evidence>
<keyword evidence="7" id="KW-1185">Reference proteome</keyword>
<dbReference type="Bgee" id="ENSCSAG00000018848">
    <property type="expression patterns" value="Expressed in liver and 7 other cell types or tissues"/>
</dbReference>
<sequence>MATRGFSCLLLSISETDLSVKRQYKQKR</sequence>
<dbReference type="Pfam" id="PF15040">
    <property type="entry name" value="Humanin"/>
    <property type="match status" value="1"/>
</dbReference>
<name>A0A0D9SBX8_CHLSB</name>
<evidence type="ECO:0000256" key="2">
    <source>
        <dbReference type="ARBA" id="ARBA00004613"/>
    </source>
</evidence>
<dbReference type="GO" id="GO:0048019">
    <property type="term" value="F:receptor antagonist activity"/>
    <property type="evidence" value="ECO:0007669"/>
    <property type="project" value="TreeGrafter"/>
</dbReference>